<feature type="signal peptide" evidence="1">
    <location>
        <begin position="1"/>
        <end position="22"/>
    </location>
</feature>
<protein>
    <recommendedName>
        <fullName evidence="2">Spondin domain-containing protein</fullName>
    </recommendedName>
</protein>
<dbReference type="Proteomes" id="UP000535589">
    <property type="component" value="Unassembled WGS sequence"/>
</dbReference>
<name>A0A7X8YFE0_9VIBR</name>
<keyword evidence="1" id="KW-0732">Signal</keyword>
<evidence type="ECO:0000313" key="4">
    <source>
        <dbReference type="Proteomes" id="UP000535589"/>
    </source>
</evidence>
<dbReference type="InterPro" id="IPR009465">
    <property type="entry name" value="Spondin_N"/>
</dbReference>
<comment type="caution">
    <text evidence="3">The sequence shown here is derived from an EMBL/GenBank/DDBJ whole genome shotgun (WGS) entry which is preliminary data.</text>
</comment>
<dbReference type="RefSeq" id="WP_168834899.1">
    <property type="nucleotide sequence ID" value="NZ_JABAIK010000002.1"/>
</dbReference>
<dbReference type="NCBIfam" id="NF038123">
    <property type="entry name" value="NF038123_dom"/>
    <property type="match status" value="1"/>
</dbReference>
<accession>A0A7X8YFE0</accession>
<keyword evidence="4" id="KW-1185">Reference proteome</keyword>
<dbReference type="Gene3D" id="2.60.40.2130">
    <property type="entry name" value="F-spondin domain"/>
    <property type="match status" value="1"/>
</dbReference>
<feature type="domain" description="Spondin" evidence="2">
    <location>
        <begin position="37"/>
        <end position="154"/>
    </location>
</feature>
<dbReference type="Pfam" id="PF06468">
    <property type="entry name" value="Spond_N"/>
    <property type="match status" value="1"/>
</dbReference>
<evidence type="ECO:0000256" key="1">
    <source>
        <dbReference type="SAM" id="SignalP"/>
    </source>
</evidence>
<sequence>MNTRLTLGLLASSLTLGATAQAAELDITFNNVTKGIYFTPLLFAAHDGDAYLFRTGKEASAALELMAEGGDISELSTIVGNIGGAVYENPANGPLNPSTSIAFSFDTGDNQYLTVTAMLLPTNDGFVGLDSWKIPTTAGTYKVNLYGYDAGTEANDELQASIPNPPFLTFDTGGTGVETSITNPMVHIHPGNLGDADPTGGLSDLRNTQHRWLNPVATMTVTVK</sequence>
<dbReference type="InterPro" id="IPR038678">
    <property type="entry name" value="Spondin_N_sf"/>
</dbReference>
<feature type="chain" id="PRO_5031273904" description="Spondin domain-containing protein" evidence="1">
    <location>
        <begin position="23"/>
        <end position="224"/>
    </location>
</feature>
<proteinExistence type="predicted"/>
<dbReference type="EMBL" id="JABAIK010000002">
    <property type="protein sequence ID" value="NLS11798.1"/>
    <property type="molecule type" value="Genomic_DNA"/>
</dbReference>
<dbReference type="AlphaFoldDB" id="A0A7X8YFE0"/>
<evidence type="ECO:0000313" key="3">
    <source>
        <dbReference type="EMBL" id="NLS11798.1"/>
    </source>
</evidence>
<organism evidence="3 4">
    <name type="scientific">Vibrio agarilyticus</name>
    <dbReference type="NCBI Taxonomy" id="2726741"/>
    <lineage>
        <taxon>Bacteria</taxon>
        <taxon>Pseudomonadati</taxon>
        <taxon>Pseudomonadota</taxon>
        <taxon>Gammaproteobacteria</taxon>
        <taxon>Vibrionales</taxon>
        <taxon>Vibrionaceae</taxon>
        <taxon>Vibrio</taxon>
    </lineage>
</organism>
<evidence type="ECO:0000259" key="2">
    <source>
        <dbReference type="Pfam" id="PF06468"/>
    </source>
</evidence>
<gene>
    <name evidence="3" type="ORF">HGP28_02700</name>
</gene>
<reference evidence="3 4" key="1">
    <citation type="submission" date="2020-04" db="EMBL/GenBank/DDBJ databases">
        <title>Vibrio sp. SM6, a novel species isolated from seawater.</title>
        <authorList>
            <person name="Wang X."/>
        </authorList>
    </citation>
    <scope>NUCLEOTIDE SEQUENCE [LARGE SCALE GENOMIC DNA]</scope>
    <source>
        <strain evidence="3 4">SM6</strain>
    </source>
</reference>